<name>A0A239A9L6_9BACT</name>
<evidence type="ECO:0000313" key="1">
    <source>
        <dbReference type="EMBL" id="SNR92031.1"/>
    </source>
</evidence>
<evidence type="ECO:0008006" key="3">
    <source>
        <dbReference type="Google" id="ProtNLM"/>
    </source>
</evidence>
<protein>
    <recommendedName>
        <fullName evidence="3">HNH endonuclease</fullName>
    </recommendedName>
</protein>
<sequence length="156" mass="18239">MKNRVSYGLIDRAFLTAFLRNIIQEAGCWVWKGWMQNGVPVFRYNYMLFSARKTSYFTFVSAKGDKYQTTCGNPRCIHPDHLSILNTKHFHLADLARQGTGYQQRKTHCPQGHALTYDNIVQAKTSKYPKGYRRCLICYRQQQLAYVHKKRGKIPL</sequence>
<accession>A0A239A9L6</accession>
<keyword evidence="2" id="KW-1185">Reference proteome</keyword>
<dbReference type="Proteomes" id="UP000198310">
    <property type="component" value="Unassembled WGS sequence"/>
</dbReference>
<dbReference type="EMBL" id="FZNS01000011">
    <property type="protein sequence ID" value="SNR92031.1"/>
    <property type="molecule type" value="Genomic_DNA"/>
</dbReference>
<evidence type="ECO:0000313" key="2">
    <source>
        <dbReference type="Proteomes" id="UP000198310"/>
    </source>
</evidence>
<reference evidence="2" key="1">
    <citation type="submission" date="2017-06" db="EMBL/GenBank/DDBJ databases">
        <authorList>
            <person name="Varghese N."/>
            <person name="Submissions S."/>
        </authorList>
    </citation>
    <scope>NUCLEOTIDE SEQUENCE [LARGE SCALE GENOMIC DNA]</scope>
    <source>
        <strain evidence="2">DSM 28041</strain>
    </source>
</reference>
<proteinExistence type="predicted"/>
<dbReference type="AlphaFoldDB" id="A0A239A9L6"/>
<gene>
    <name evidence="1" type="ORF">SAMN06269173_11170</name>
</gene>
<organism evidence="1 2">
    <name type="scientific">Hymenobacter mucosus</name>
    <dbReference type="NCBI Taxonomy" id="1411120"/>
    <lineage>
        <taxon>Bacteria</taxon>
        <taxon>Pseudomonadati</taxon>
        <taxon>Bacteroidota</taxon>
        <taxon>Cytophagia</taxon>
        <taxon>Cytophagales</taxon>
        <taxon>Hymenobacteraceae</taxon>
        <taxon>Hymenobacter</taxon>
    </lineage>
</organism>